<keyword evidence="4" id="KW-1185">Reference proteome</keyword>
<name>A0A239DII5_9BACT</name>
<dbReference type="RefSeq" id="WP_089318402.1">
    <property type="nucleotide sequence ID" value="NZ_FZOQ01000004.1"/>
</dbReference>
<protein>
    <recommendedName>
        <fullName evidence="5">DUF4168 domain-containing protein</fullName>
    </recommendedName>
</protein>
<feature type="chain" id="PRO_5012534346" description="DUF4168 domain-containing protein" evidence="2">
    <location>
        <begin position="21"/>
        <end position="167"/>
    </location>
</feature>
<evidence type="ECO:0000313" key="4">
    <source>
        <dbReference type="Proteomes" id="UP000198432"/>
    </source>
</evidence>
<reference evidence="4" key="1">
    <citation type="submission" date="2017-06" db="EMBL/GenBank/DDBJ databases">
        <authorList>
            <person name="Varghese N."/>
            <person name="Submissions S."/>
        </authorList>
    </citation>
    <scope>NUCLEOTIDE SEQUENCE [LARGE SCALE GENOMIC DNA]</scope>
    <source>
        <strain evidence="4">NKM1</strain>
    </source>
</reference>
<keyword evidence="2" id="KW-0732">Signal</keyword>
<dbReference type="AlphaFoldDB" id="A0A239DII5"/>
<evidence type="ECO:0000313" key="3">
    <source>
        <dbReference type="EMBL" id="SNS31464.1"/>
    </source>
</evidence>
<evidence type="ECO:0000256" key="2">
    <source>
        <dbReference type="SAM" id="SignalP"/>
    </source>
</evidence>
<accession>A0A239DII5</accession>
<dbReference type="OrthoDB" id="893112at2"/>
<feature type="region of interest" description="Disordered" evidence="1">
    <location>
        <begin position="146"/>
        <end position="167"/>
    </location>
</feature>
<proteinExistence type="predicted"/>
<feature type="signal peptide" evidence="2">
    <location>
        <begin position="1"/>
        <end position="20"/>
    </location>
</feature>
<dbReference type="Proteomes" id="UP000198432">
    <property type="component" value="Unassembled WGS sequence"/>
</dbReference>
<dbReference type="EMBL" id="FZOQ01000004">
    <property type="protein sequence ID" value="SNS31464.1"/>
    <property type="molecule type" value="Genomic_DNA"/>
</dbReference>
<organism evidence="3 4">
    <name type="scientific">Pontibacter ummariensis</name>
    <dbReference type="NCBI Taxonomy" id="1610492"/>
    <lineage>
        <taxon>Bacteria</taxon>
        <taxon>Pseudomonadati</taxon>
        <taxon>Bacteroidota</taxon>
        <taxon>Cytophagia</taxon>
        <taxon>Cytophagales</taxon>
        <taxon>Hymenobacteraceae</taxon>
        <taxon>Pontibacter</taxon>
    </lineage>
</organism>
<evidence type="ECO:0008006" key="5">
    <source>
        <dbReference type="Google" id="ProtNLM"/>
    </source>
</evidence>
<sequence>MKKALLITCVMCGSILSASASGNKKITENKNKKTATVTKKAAAVVENRANHLSDQMIRELGLNNYQSRKVREINMEVVAQKMAVEQEFAGNQALIEEKCKAICDVRDRELEDVLSTRQYNTYFGNRPAYNQVEQEFMANLAKQNKTQEIATSTDSKSANSENTITLN</sequence>
<gene>
    <name evidence="3" type="ORF">SAMN06296052_104226</name>
</gene>
<evidence type="ECO:0000256" key="1">
    <source>
        <dbReference type="SAM" id="MobiDB-lite"/>
    </source>
</evidence>